<evidence type="ECO:0000256" key="2">
    <source>
        <dbReference type="ARBA" id="ARBA00022738"/>
    </source>
</evidence>
<dbReference type="PANTHER" id="PTHR12697:SF5">
    <property type="entry name" value="DEOXYHYPUSINE HYDROXYLASE"/>
    <property type="match status" value="1"/>
</dbReference>
<keyword evidence="2" id="KW-0605">Phycobilisome</keyword>
<protein>
    <submittedName>
        <fullName evidence="3">HEAT repeat domain-containing protein</fullName>
    </submittedName>
</protein>
<evidence type="ECO:0000256" key="1">
    <source>
        <dbReference type="ARBA" id="ARBA00022549"/>
    </source>
</evidence>
<gene>
    <name evidence="3" type="ORF">F6J89_13865</name>
</gene>
<feature type="non-terminal residue" evidence="3">
    <location>
        <position position="134"/>
    </location>
</feature>
<reference evidence="3" key="1">
    <citation type="submission" date="2019-11" db="EMBL/GenBank/DDBJ databases">
        <title>Genomic insights into an expanded diversity of filamentous marine cyanobacteria reveals the extraordinary biosynthetic potential of Moorea and Okeania.</title>
        <authorList>
            <person name="Ferreira Leao T."/>
            <person name="Wang M."/>
            <person name="Moss N."/>
            <person name="Da Silva R."/>
            <person name="Sanders J."/>
            <person name="Nurk S."/>
            <person name="Gurevich A."/>
            <person name="Humphrey G."/>
            <person name="Reher R."/>
            <person name="Zhu Q."/>
            <person name="Belda-Ferre P."/>
            <person name="Glukhov E."/>
            <person name="Rex R."/>
            <person name="Dorrestein P.C."/>
            <person name="Knight R."/>
            <person name="Pevzner P."/>
            <person name="Gerwick W.H."/>
            <person name="Gerwick L."/>
        </authorList>
    </citation>
    <scope>NUCLEOTIDE SEQUENCE</scope>
    <source>
        <strain evidence="3">SIO1C4</strain>
    </source>
</reference>
<dbReference type="Pfam" id="PF13646">
    <property type="entry name" value="HEAT_2"/>
    <property type="match status" value="1"/>
</dbReference>
<dbReference type="EMBL" id="JAAHFQ010000247">
    <property type="protein sequence ID" value="NER28681.1"/>
    <property type="molecule type" value="Genomic_DNA"/>
</dbReference>
<sequence length="134" mass="14412">MLNSETQSGDDPILQSQAQTDALLQTVNEQIDTLTFDPNDQQLLERMVESLGDTRGMVRLSIAETLGQIGEPATPFLTQKLANHPNPVVRRACAKTLTLIADPTAVPVLLNSFLNDEDTVVRGSAVGALARTGE</sequence>
<accession>A0A6B3NGB8</accession>
<organism evidence="3">
    <name type="scientific">Symploca sp. SIO1C4</name>
    <dbReference type="NCBI Taxonomy" id="2607765"/>
    <lineage>
        <taxon>Bacteria</taxon>
        <taxon>Bacillati</taxon>
        <taxon>Cyanobacteriota</taxon>
        <taxon>Cyanophyceae</taxon>
        <taxon>Coleofasciculales</taxon>
        <taxon>Coleofasciculaceae</taxon>
        <taxon>Symploca</taxon>
    </lineage>
</organism>
<dbReference type="InterPro" id="IPR004155">
    <property type="entry name" value="PBS_lyase_HEAT"/>
</dbReference>
<dbReference type="AlphaFoldDB" id="A0A6B3NGB8"/>
<dbReference type="GO" id="GO:0016491">
    <property type="term" value="F:oxidoreductase activity"/>
    <property type="evidence" value="ECO:0007669"/>
    <property type="project" value="TreeGrafter"/>
</dbReference>
<keyword evidence="1" id="KW-0042">Antenna complex</keyword>
<name>A0A6B3NGB8_9CYAN</name>
<dbReference type="InterPro" id="IPR016024">
    <property type="entry name" value="ARM-type_fold"/>
</dbReference>
<dbReference type="InterPro" id="IPR011989">
    <property type="entry name" value="ARM-like"/>
</dbReference>
<dbReference type="SUPFAM" id="SSF48371">
    <property type="entry name" value="ARM repeat"/>
    <property type="match status" value="1"/>
</dbReference>
<dbReference type="PANTHER" id="PTHR12697">
    <property type="entry name" value="PBS LYASE HEAT-LIKE PROTEIN"/>
    <property type="match status" value="1"/>
</dbReference>
<evidence type="ECO:0000313" key="3">
    <source>
        <dbReference type="EMBL" id="NER28681.1"/>
    </source>
</evidence>
<dbReference type="Gene3D" id="1.25.10.10">
    <property type="entry name" value="Leucine-rich Repeat Variant"/>
    <property type="match status" value="1"/>
</dbReference>
<proteinExistence type="predicted"/>
<comment type="caution">
    <text evidence="3">The sequence shown here is derived from an EMBL/GenBank/DDBJ whole genome shotgun (WGS) entry which is preliminary data.</text>
</comment>
<dbReference type="SMART" id="SM00567">
    <property type="entry name" value="EZ_HEAT"/>
    <property type="match status" value="2"/>
</dbReference>
<dbReference type="GO" id="GO:0030089">
    <property type="term" value="C:phycobilisome"/>
    <property type="evidence" value="ECO:0007669"/>
    <property type="project" value="UniProtKB-KW"/>
</dbReference>